<comment type="caution">
    <text evidence="1">The sequence shown here is derived from an EMBL/GenBank/DDBJ whole genome shotgun (WGS) entry which is preliminary data.</text>
</comment>
<organism evidence="1 2">
    <name type="scientific">Ensete ventricosum</name>
    <name type="common">Abyssinian banana</name>
    <name type="synonym">Musa ensete</name>
    <dbReference type="NCBI Taxonomy" id="4639"/>
    <lineage>
        <taxon>Eukaryota</taxon>
        <taxon>Viridiplantae</taxon>
        <taxon>Streptophyta</taxon>
        <taxon>Embryophyta</taxon>
        <taxon>Tracheophyta</taxon>
        <taxon>Spermatophyta</taxon>
        <taxon>Magnoliopsida</taxon>
        <taxon>Liliopsida</taxon>
        <taxon>Zingiberales</taxon>
        <taxon>Musaceae</taxon>
        <taxon>Ensete</taxon>
    </lineage>
</organism>
<evidence type="ECO:0000313" key="2">
    <source>
        <dbReference type="Proteomes" id="UP000287651"/>
    </source>
</evidence>
<name>A0A426YZF5_ENSVE</name>
<dbReference type="Proteomes" id="UP000287651">
    <property type="component" value="Unassembled WGS sequence"/>
</dbReference>
<dbReference type="AlphaFoldDB" id="A0A426YZF5"/>
<accession>A0A426YZF5</accession>
<protein>
    <submittedName>
        <fullName evidence="1">Uncharacterized protein</fullName>
    </submittedName>
</protein>
<proteinExistence type="predicted"/>
<dbReference type="EMBL" id="AMZH03009323">
    <property type="protein sequence ID" value="RRT57108.1"/>
    <property type="molecule type" value="Genomic_DNA"/>
</dbReference>
<evidence type="ECO:0000313" key="1">
    <source>
        <dbReference type="EMBL" id="RRT57108.1"/>
    </source>
</evidence>
<sequence>MEEAAAAAEGVPVPDARTAVEPSTRYGGMSIRQCIDRINKSLKLSEGAHDRRRMPGLGAPPYGTQLQGSGLRRRLYQRQRGSLLLLLLLQY</sequence>
<reference evidence="1 2" key="1">
    <citation type="journal article" date="2014" name="Agronomy (Basel)">
        <title>A Draft Genome Sequence for Ensete ventricosum, the Drought-Tolerant Tree Against Hunger.</title>
        <authorList>
            <person name="Harrison J."/>
            <person name="Moore K.A."/>
            <person name="Paszkiewicz K."/>
            <person name="Jones T."/>
            <person name="Grant M."/>
            <person name="Ambacheew D."/>
            <person name="Muzemil S."/>
            <person name="Studholme D.J."/>
        </authorList>
    </citation>
    <scope>NUCLEOTIDE SEQUENCE [LARGE SCALE GENOMIC DNA]</scope>
</reference>
<gene>
    <name evidence="1" type="ORF">B296_00032025</name>
</gene>